<dbReference type="Proteomes" id="UP000067689">
    <property type="component" value="Chromosome"/>
</dbReference>
<evidence type="ECO:0000256" key="1">
    <source>
        <dbReference type="SAM" id="Phobius"/>
    </source>
</evidence>
<reference evidence="2 3" key="1">
    <citation type="journal article" date="1991" name="Int. J. Syst. Bacteriol.">
        <title>Description of the erythromycin-producing bacterium Arthrobacter sp. strain NRRL B-3381 as Aeromicrobium erythreum gen. nov., sp. nov.</title>
        <authorList>
            <person name="Miller E.S."/>
            <person name="Woese C.R."/>
            <person name="Brenner S."/>
        </authorList>
    </citation>
    <scope>NUCLEOTIDE SEQUENCE [LARGE SCALE GENOMIC DNA]</scope>
    <source>
        <strain evidence="2 3">AR18</strain>
    </source>
</reference>
<organism evidence="2 3">
    <name type="scientific">Aeromicrobium erythreum</name>
    <dbReference type="NCBI Taxonomy" id="2041"/>
    <lineage>
        <taxon>Bacteria</taxon>
        <taxon>Bacillati</taxon>
        <taxon>Actinomycetota</taxon>
        <taxon>Actinomycetes</taxon>
        <taxon>Propionibacteriales</taxon>
        <taxon>Nocardioidaceae</taxon>
        <taxon>Aeromicrobium</taxon>
    </lineage>
</organism>
<name>A0A0U3KNC7_9ACTN</name>
<evidence type="ECO:0000313" key="2">
    <source>
        <dbReference type="EMBL" id="ALX06051.1"/>
    </source>
</evidence>
<gene>
    <name evidence="2" type="ORF">AERYTH_15780</name>
</gene>
<feature type="transmembrane region" description="Helical" evidence="1">
    <location>
        <begin position="9"/>
        <end position="30"/>
    </location>
</feature>
<dbReference type="EMBL" id="CP011502">
    <property type="protein sequence ID" value="ALX06051.1"/>
    <property type="molecule type" value="Genomic_DNA"/>
</dbReference>
<keyword evidence="1" id="KW-0812">Transmembrane</keyword>
<dbReference type="KEGG" id="aer:AERYTH_15780"/>
<keyword evidence="3" id="KW-1185">Reference proteome</keyword>
<accession>A0A0U3KNC7</accession>
<proteinExistence type="predicted"/>
<dbReference type="PATRIC" id="fig|2041.4.peg.3297"/>
<dbReference type="AlphaFoldDB" id="A0A0U3KNC7"/>
<evidence type="ECO:0000313" key="3">
    <source>
        <dbReference type="Proteomes" id="UP000067689"/>
    </source>
</evidence>
<keyword evidence="1" id="KW-0472">Membrane</keyword>
<keyword evidence="1" id="KW-1133">Transmembrane helix</keyword>
<feature type="transmembrane region" description="Helical" evidence="1">
    <location>
        <begin position="42"/>
        <end position="62"/>
    </location>
</feature>
<sequence>MGWCEKGRCVVVQALLRTAFFLALAWLILFMRAGEPESNRRFLVGLACVPLALCVLMLFSSVRDYQWIRRGRSD</sequence>
<protein>
    <submittedName>
        <fullName evidence="2">Uncharacterized protein</fullName>
    </submittedName>
</protein>